<evidence type="ECO:0000256" key="1">
    <source>
        <dbReference type="SAM" id="Phobius"/>
    </source>
</evidence>
<keyword evidence="1" id="KW-0812">Transmembrane</keyword>
<gene>
    <name evidence="2" type="ORF">CK500_09665</name>
</gene>
<feature type="transmembrane region" description="Helical" evidence="1">
    <location>
        <begin position="39"/>
        <end position="61"/>
    </location>
</feature>
<evidence type="ECO:0000313" key="3">
    <source>
        <dbReference type="Proteomes" id="UP000218083"/>
    </source>
</evidence>
<dbReference type="InterPro" id="IPR055976">
    <property type="entry name" value="DUF7554"/>
</dbReference>
<dbReference type="AlphaFoldDB" id="A0A2A2FGT0"/>
<comment type="caution">
    <text evidence="2">The sequence shown here is derived from an EMBL/GenBank/DDBJ whole genome shotgun (WGS) entry which is preliminary data.</text>
</comment>
<organism evidence="2 3">
    <name type="scientific">Halorubrum salipaludis</name>
    <dbReference type="NCBI Taxonomy" id="2032630"/>
    <lineage>
        <taxon>Archaea</taxon>
        <taxon>Methanobacteriati</taxon>
        <taxon>Methanobacteriota</taxon>
        <taxon>Stenosarchaea group</taxon>
        <taxon>Halobacteria</taxon>
        <taxon>Halobacteriales</taxon>
        <taxon>Haloferacaceae</taxon>
        <taxon>Halorubrum</taxon>
    </lineage>
</organism>
<keyword evidence="1" id="KW-1133">Transmembrane helix</keyword>
<dbReference type="Pfam" id="PF24431">
    <property type="entry name" value="DUF7554"/>
    <property type="match status" value="1"/>
</dbReference>
<dbReference type="Proteomes" id="UP000218083">
    <property type="component" value="Unassembled WGS sequence"/>
</dbReference>
<dbReference type="RefSeq" id="WP_095637021.1">
    <property type="nucleotide sequence ID" value="NZ_NSKC01000004.1"/>
</dbReference>
<dbReference type="EMBL" id="NSKC01000004">
    <property type="protein sequence ID" value="PAU83763.1"/>
    <property type="molecule type" value="Genomic_DNA"/>
</dbReference>
<name>A0A2A2FGT0_9EURY</name>
<keyword evidence="3" id="KW-1185">Reference proteome</keyword>
<protein>
    <submittedName>
        <fullName evidence="2">Uncharacterized protein</fullName>
    </submittedName>
</protein>
<keyword evidence="1" id="KW-0472">Membrane</keyword>
<sequence>MDRTDADRADVDVDDLLKVILVLAIAWLLLEIVDTVLDLTFALVDAIPRLIVVVIVVLIALRLADRI</sequence>
<evidence type="ECO:0000313" key="2">
    <source>
        <dbReference type="EMBL" id="PAU83763.1"/>
    </source>
</evidence>
<reference evidence="2 3" key="1">
    <citation type="submission" date="2017-08" db="EMBL/GenBank/DDBJ databases">
        <title>The strain WRN001 was isolated from Binhai saline alkaline soil, Tianjin, China.</title>
        <authorList>
            <person name="Liu D."/>
            <person name="Zhang G."/>
        </authorList>
    </citation>
    <scope>NUCLEOTIDE SEQUENCE [LARGE SCALE GENOMIC DNA]</scope>
    <source>
        <strain evidence="2 3">WN019</strain>
    </source>
</reference>
<proteinExistence type="predicted"/>
<feature type="transmembrane region" description="Helical" evidence="1">
    <location>
        <begin position="16"/>
        <end position="33"/>
    </location>
</feature>
<accession>A0A2A2FGT0</accession>